<evidence type="ECO:0000256" key="1">
    <source>
        <dbReference type="SAM" id="MobiDB-lite"/>
    </source>
</evidence>
<name>A0A839UUF8_9GAMM</name>
<comment type="caution">
    <text evidence="4">The sequence shown here is derived from an EMBL/GenBank/DDBJ whole genome shotgun (WGS) entry which is preliminary data.</text>
</comment>
<evidence type="ECO:0000256" key="2">
    <source>
        <dbReference type="SAM" id="SignalP"/>
    </source>
</evidence>
<accession>A0A839UUF8</accession>
<feature type="chain" id="PRO_5033008814" description="DUF4124 domain-containing protein" evidence="2">
    <location>
        <begin position="23"/>
        <end position="150"/>
    </location>
</feature>
<dbReference type="EMBL" id="JACHXZ010000003">
    <property type="protein sequence ID" value="MBB3169128.1"/>
    <property type="molecule type" value="Genomic_DNA"/>
</dbReference>
<sequence>MRILFLASILMIGIATSDSVVAKEFYKWVDDNGATHYTVTPPKDRPSTRVNTQVGGSGGKGKSNAIPTSRVLPGDEAGSAPKVPSPKQAQAAAAPVDPQRCQVAQSNIATLQNNARVRVTEPDGSIRYLSEAERNEKMMEAEAAMRESCN</sequence>
<keyword evidence="5" id="KW-1185">Reference proteome</keyword>
<evidence type="ECO:0000313" key="4">
    <source>
        <dbReference type="EMBL" id="MBB3169128.1"/>
    </source>
</evidence>
<dbReference type="RefSeq" id="WP_183910618.1">
    <property type="nucleotide sequence ID" value="NZ_JACHXZ010000003.1"/>
</dbReference>
<dbReference type="InterPro" id="IPR025392">
    <property type="entry name" value="DUF4124"/>
</dbReference>
<keyword evidence="2" id="KW-0732">Signal</keyword>
<gene>
    <name evidence="4" type="ORF">FHS30_002336</name>
</gene>
<feature type="signal peptide" evidence="2">
    <location>
        <begin position="1"/>
        <end position="22"/>
    </location>
</feature>
<feature type="region of interest" description="Disordered" evidence="1">
    <location>
        <begin position="37"/>
        <end position="98"/>
    </location>
</feature>
<feature type="domain" description="DUF4124" evidence="3">
    <location>
        <begin position="19"/>
        <end position="53"/>
    </location>
</feature>
<dbReference type="Proteomes" id="UP000559987">
    <property type="component" value="Unassembled WGS sequence"/>
</dbReference>
<feature type="compositionally biased region" description="Low complexity" evidence="1">
    <location>
        <begin position="80"/>
        <end position="96"/>
    </location>
</feature>
<protein>
    <recommendedName>
        <fullName evidence="3">DUF4124 domain-containing protein</fullName>
    </recommendedName>
</protein>
<evidence type="ECO:0000313" key="5">
    <source>
        <dbReference type="Proteomes" id="UP000559987"/>
    </source>
</evidence>
<reference evidence="4 5" key="1">
    <citation type="submission" date="2020-08" db="EMBL/GenBank/DDBJ databases">
        <title>Genomic Encyclopedia of Type Strains, Phase III (KMG-III): the genomes of soil and plant-associated and newly described type strains.</title>
        <authorList>
            <person name="Whitman W."/>
        </authorList>
    </citation>
    <scope>NUCLEOTIDE SEQUENCE [LARGE SCALE GENOMIC DNA]</scope>
    <source>
        <strain evidence="4 5">CECT 8571</strain>
    </source>
</reference>
<organism evidence="4 5">
    <name type="scientific">Simiduia aestuariiviva</name>
    <dbReference type="NCBI Taxonomy" id="1510459"/>
    <lineage>
        <taxon>Bacteria</taxon>
        <taxon>Pseudomonadati</taxon>
        <taxon>Pseudomonadota</taxon>
        <taxon>Gammaproteobacteria</taxon>
        <taxon>Cellvibrionales</taxon>
        <taxon>Cellvibrionaceae</taxon>
        <taxon>Simiduia</taxon>
    </lineage>
</organism>
<proteinExistence type="predicted"/>
<dbReference type="AlphaFoldDB" id="A0A839UUF8"/>
<evidence type="ECO:0000259" key="3">
    <source>
        <dbReference type="Pfam" id="PF13511"/>
    </source>
</evidence>
<dbReference type="Pfam" id="PF13511">
    <property type="entry name" value="DUF4124"/>
    <property type="match status" value="1"/>
</dbReference>